<dbReference type="InterPro" id="IPR021373">
    <property type="entry name" value="DUF2993"/>
</dbReference>
<sequence>MMKRSLICLVSIILIFFSNPLWGGQAEIMTPSQRLQHHFIKELDPEKMTIIFDEEPDESGYIRDIYMNLEGAIIGGVRIDNLSLRAMGVQLTPMRDWGEKGPEADYIMNILAKGIIDEDDINRNLIQKEFGNDDHWHNIQLDIHPEGIYAKGYYLVRLLFKLDILIEIESRLKIVDFQQIWLDNYKVRVNRVDVPEFITEKAVSQIQPLLDLSKFVFPLKLTSISYSDTSITLSSAKEPEPFEGVVYKYEKESSTPIVCSNSGKQ</sequence>
<dbReference type="EMBL" id="CP001997">
    <property type="protein sequence ID" value="ADE56488.1"/>
    <property type="molecule type" value="Genomic_DNA"/>
</dbReference>
<evidence type="ECO:0000313" key="1">
    <source>
        <dbReference type="EMBL" id="ADE56488.1"/>
    </source>
</evidence>
<gene>
    <name evidence="1" type="ordered locus">Amico_0345</name>
</gene>
<reference evidence="1 2" key="1">
    <citation type="journal article" date="2010" name="Stand. Genomic Sci.">
        <title>Complete genome sequence of Aminobacterium colombiense type strain (ALA-1).</title>
        <authorList>
            <person name="Chertkov O."/>
            <person name="Sikorski J."/>
            <person name="Brambilla E."/>
            <person name="Lapidus A."/>
            <person name="Copeland A."/>
            <person name="Glavina Del Rio T."/>
            <person name="Nolan M."/>
            <person name="Lucas S."/>
            <person name="Tice H."/>
            <person name="Cheng J.F."/>
            <person name="Han C."/>
            <person name="Detter J.C."/>
            <person name="Bruce D."/>
            <person name="Tapia R."/>
            <person name="Goodwin L."/>
            <person name="Pitluck S."/>
            <person name="Liolios K."/>
            <person name="Ivanova N."/>
            <person name="Mavromatis K."/>
            <person name="Ovchinnikova G."/>
            <person name="Pati A."/>
            <person name="Chen A."/>
            <person name="Palaniappan K."/>
            <person name="Land M."/>
            <person name="Hauser L."/>
            <person name="Chang Y.J."/>
            <person name="Jeffries C.D."/>
            <person name="Spring S."/>
            <person name="Rohde M."/>
            <person name="Goker M."/>
            <person name="Bristow J."/>
            <person name="Eisen J.A."/>
            <person name="Markowitz V."/>
            <person name="Hugenholtz P."/>
            <person name="Kyrpides N.C."/>
            <person name="Klenk H.P."/>
        </authorList>
    </citation>
    <scope>NUCLEOTIDE SEQUENCE [LARGE SCALE GENOMIC DNA]</scope>
    <source>
        <strain evidence="2">DSM 12261 / ALA-1</strain>
    </source>
</reference>
<dbReference type="KEGG" id="aco:Amico_0345"/>
<dbReference type="Proteomes" id="UP000002366">
    <property type="component" value="Chromosome"/>
</dbReference>
<organism evidence="1 2">
    <name type="scientific">Aminobacterium colombiense (strain DSM 12261 / ALA-1)</name>
    <dbReference type="NCBI Taxonomy" id="572547"/>
    <lineage>
        <taxon>Bacteria</taxon>
        <taxon>Thermotogati</taxon>
        <taxon>Synergistota</taxon>
        <taxon>Synergistia</taxon>
        <taxon>Synergistales</taxon>
        <taxon>Aminobacteriaceae</taxon>
        <taxon>Aminobacterium</taxon>
    </lineage>
</organism>
<dbReference type="AlphaFoldDB" id="D5ED56"/>
<dbReference type="OrthoDB" id="4452at2"/>
<dbReference type="HOGENOM" id="CLU_083811_0_0_0"/>
<dbReference type="RefSeq" id="WP_013047754.1">
    <property type="nucleotide sequence ID" value="NC_014011.1"/>
</dbReference>
<dbReference type="eggNOG" id="ENOG502ZRF6">
    <property type="taxonomic scope" value="Bacteria"/>
</dbReference>
<dbReference type="Pfam" id="PF11209">
    <property type="entry name" value="LmeA"/>
    <property type="match status" value="1"/>
</dbReference>
<name>D5ED56_AMICL</name>
<evidence type="ECO:0008006" key="3">
    <source>
        <dbReference type="Google" id="ProtNLM"/>
    </source>
</evidence>
<dbReference type="STRING" id="572547.Amico_0345"/>
<keyword evidence="2" id="KW-1185">Reference proteome</keyword>
<evidence type="ECO:0000313" key="2">
    <source>
        <dbReference type="Proteomes" id="UP000002366"/>
    </source>
</evidence>
<accession>D5ED56</accession>
<proteinExistence type="predicted"/>
<protein>
    <recommendedName>
        <fullName evidence="3">DUF2993 domain-containing protein</fullName>
    </recommendedName>
</protein>